<dbReference type="KEGG" id="dci:103510170"/>
<keyword evidence="7" id="KW-1185">Reference proteome</keyword>
<dbReference type="Proteomes" id="UP000079169">
    <property type="component" value="Unplaced"/>
</dbReference>
<organism evidence="7 8">
    <name type="scientific">Diaphorina citri</name>
    <name type="common">Asian citrus psyllid</name>
    <dbReference type="NCBI Taxonomy" id="121845"/>
    <lineage>
        <taxon>Eukaryota</taxon>
        <taxon>Metazoa</taxon>
        <taxon>Ecdysozoa</taxon>
        <taxon>Arthropoda</taxon>
        <taxon>Hexapoda</taxon>
        <taxon>Insecta</taxon>
        <taxon>Pterygota</taxon>
        <taxon>Neoptera</taxon>
        <taxon>Paraneoptera</taxon>
        <taxon>Hemiptera</taxon>
        <taxon>Sternorrhyncha</taxon>
        <taxon>Psylloidea</taxon>
        <taxon>Psyllidae</taxon>
        <taxon>Diaphorininae</taxon>
        <taxon>Diaphorina</taxon>
    </lineage>
</organism>
<dbReference type="InterPro" id="IPR018114">
    <property type="entry name" value="TRYPSIN_HIS"/>
</dbReference>
<proteinExistence type="inferred from homology"/>
<evidence type="ECO:0000256" key="3">
    <source>
        <dbReference type="ARBA" id="ARBA00023180"/>
    </source>
</evidence>
<dbReference type="SUPFAM" id="SSF50494">
    <property type="entry name" value="Trypsin-like serine proteases"/>
    <property type="match status" value="1"/>
</dbReference>
<feature type="domain" description="Peptidase S1" evidence="6">
    <location>
        <begin position="42"/>
        <end position="189"/>
    </location>
</feature>
<dbReference type="PANTHER" id="PTHR24258">
    <property type="entry name" value="SERINE PROTEASE-RELATED"/>
    <property type="match status" value="1"/>
</dbReference>
<dbReference type="PROSITE" id="PS50240">
    <property type="entry name" value="TRYPSIN_DOM"/>
    <property type="match status" value="1"/>
</dbReference>
<name>A0A3Q0IV03_DIACI</name>
<keyword evidence="1" id="KW-0732">Signal</keyword>
<evidence type="ECO:0000259" key="6">
    <source>
        <dbReference type="PROSITE" id="PS50240"/>
    </source>
</evidence>
<dbReference type="InterPro" id="IPR001314">
    <property type="entry name" value="Peptidase_S1A"/>
</dbReference>
<evidence type="ECO:0000256" key="5">
    <source>
        <dbReference type="SAM" id="Phobius"/>
    </source>
</evidence>
<evidence type="ECO:0000256" key="1">
    <source>
        <dbReference type="ARBA" id="ARBA00022729"/>
    </source>
</evidence>
<evidence type="ECO:0000256" key="4">
    <source>
        <dbReference type="ARBA" id="ARBA00024195"/>
    </source>
</evidence>
<accession>A0A3Q0IV03</accession>
<dbReference type="Gene3D" id="2.40.10.10">
    <property type="entry name" value="Trypsin-like serine proteases"/>
    <property type="match status" value="1"/>
</dbReference>
<reference evidence="8" key="1">
    <citation type="submission" date="2025-08" db="UniProtKB">
        <authorList>
            <consortium name="RefSeq"/>
        </authorList>
    </citation>
    <scope>IDENTIFICATION</scope>
</reference>
<keyword evidence="3" id="KW-0325">Glycoprotein</keyword>
<evidence type="ECO:0000313" key="7">
    <source>
        <dbReference type="Proteomes" id="UP000079169"/>
    </source>
</evidence>
<dbReference type="SMART" id="SM00020">
    <property type="entry name" value="Tryp_SPc"/>
    <property type="match status" value="1"/>
</dbReference>
<dbReference type="RefSeq" id="XP_026680101.1">
    <property type="nucleotide sequence ID" value="XM_026824300.1"/>
</dbReference>
<dbReference type="InterPro" id="IPR009003">
    <property type="entry name" value="Peptidase_S1_PA"/>
</dbReference>
<feature type="transmembrane region" description="Helical" evidence="5">
    <location>
        <begin position="187"/>
        <end position="209"/>
    </location>
</feature>
<dbReference type="STRING" id="121845.A0A3Q0IV03"/>
<feature type="non-terminal residue" evidence="8">
    <location>
        <position position="1"/>
    </location>
</feature>
<dbReference type="GO" id="GO:0004252">
    <property type="term" value="F:serine-type endopeptidase activity"/>
    <property type="evidence" value="ECO:0007669"/>
    <property type="project" value="InterPro"/>
</dbReference>
<feature type="non-terminal residue" evidence="8">
    <location>
        <position position="216"/>
    </location>
</feature>
<dbReference type="AlphaFoldDB" id="A0A3Q0IV03"/>
<sequence>FTECEEYSKPYTQTINALPLSLDPDVLTINVGKCDRNAQALIVGGQKSELGEFPHMAAVGFRTGRGDGLLIFTLMEDRLFVFNTLLTCSLVSEKFVLTAAHCTDSSLGKPVSVRLGELNLVRNDDGASPENFKVVQVYPHPDYRSNVKYNDIALLRLDRTVEFSNSIRPACLYTSETTSMPRAIATGWGTVGFVFFKLTVISCLVAIGLEDINFFQ</sequence>
<gene>
    <name evidence="8" type="primary">LOC103510170</name>
</gene>
<dbReference type="Pfam" id="PF00089">
    <property type="entry name" value="Trypsin"/>
    <property type="match status" value="1"/>
</dbReference>
<evidence type="ECO:0000256" key="2">
    <source>
        <dbReference type="ARBA" id="ARBA00023157"/>
    </source>
</evidence>
<dbReference type="PROSITE" id="PS00134">
    <property type="entry name" value="TRYPSIN_HIS"/>
    <property type="match status" value="1"/>
</dbReference>
<evidence type="ECO:0000313" key="8">
    <source>
        <dbReference type="RefSeq" id="XP_026680101.1"/>
    </source>
</evidence>
<comment type="similarity">
    <text evidence="4">Belongs to the peptidase S1 family. CLIP subfamily.</text>
</comment>
<keyword evidence="5" id="KW-0812">Transmembrane</keyword>
<keyword evidence="5" id="KW-0472">Membrane</keyword>
<dbReference type="InterPro" id="IPR043504">
    <property type="entry name" value="Peptidase_S1_PA_chymotrypsin"/>
</dbReference>
<dbReference type="GeneID" id="103510170"/>
<dbReference type="PANTHER" id="PTHR24258:SF136">
    <property type="entry name" value="GH06673P-RELATED"/>
    <property type="match status" value="1"/>
</dbReference>
<dbReference type="CDD" id="cd00190">
    <property type="entry name" value="Tryp_SPc"/>
    <property type="match status" value="1"/>
</dbReference>
<dbReference type="PaxDb" id="121845-A0A3Q0IV03"/>
<dbReference type="PRINTS" id="PR00722">
    <property type="entry name" value="CHYMOTRYPSIN"/>
</dbReference>
<keyword evidence="5" id="KW-1133">Transmembrane helix</keyword>
<keyword evidence="2" id="KW-1015">Disulfide bond</keyword>
<dbReference type="FunFam" id="2.40.10.10:FF:000028">
    <property type="entry name" value="Serine protease easter"/>
    <property type="match status" value="1"/>
</dbReference>
<dbReference type="GO" id="GO:0006508">
    <property type="term" value="P:proteolysis"/>
    <property type="evidence" value="ECO:0007669"/>
    <property type="project" value="InterPro"/>
</dbReference>
<dbReference type="InterPro" id="IPR001254">
    <property type="entry name" value="Trypsin_dom"/>
</dbReference>
<protein>
    <submittedName>
        <fullName evidence="8">Serine protease snake-like</fullName>
    </submittedName>
</protein>